<dbReference type="RefSeq" id="WP_107289409.1">
    <property type="nucleotide sequence ID" value="NZ_PYNF01000004.1"/>
</dbReference>
<gene>
    <name evidence="1" type="ORF">C9J27_06990</name>
</gene>
<comment type="caution">
    <text evidence="1">The sequence shown here is derived from an EMBL/GenBank/DDBJ whole genome shotgun (WGS) entry which is preliminary data.</text>
</comment>
<sequence length="154" mass="17471">MRNLLYFFVFFSSFSLAKEFKESVIEIGNSKGADYIAIFNISYEDEKKIINQTFNVFVKSAISENFITCDDLTLCTSSILVIPIKNNELFVNYSLNAIKQNRSIGGESKIISKLNEDIRLYSTQTSTNIDFAVSKKANHQNVTTATLKIIKNKK</sequence>
<evidence type="ECO:0000313" key="1">
    <source>
        <dbReference type="EMBL" id="PSU99986.1"/>
    </source>
</evidence>
<proteinExistence type="predicted"/>
<reference evidence="1 2" key="1">
    <citation type="submission" date="2018-01" db="EMBL/GenBank/DDBJ databases">
        <title>Whole genome sequencing of Histamine producing bacteria.</title>
        <authorList>
            <person name="Butler K."/>
        </authorList>
    </citation>
    <scope>NUCLEOTIDE SEQUENCE [LARGE SCALE GENOMIC DNA]</scope>
    <source>
        <strain evidence="1 2">FS-7.2</strain>
    </source>
</reference>
<dbReference type="Proteomes" id="UP000241426">
    <property type="component" value="Unassembled WGS sequence"/>
</dbReference>
<accession>A0A2T3KK72</accession>
<name>A0A2T3KK72_9GAMM</name>
<organism evidence="1 2">
    <name type="scientific">Photobacterium kishitanii</name>
    <dbReference type="NCBI Taxonomy" id="318456"/>
    <lineage>
        <taxon>Bacteria</taxon>
        <taxon>Pseudomonadati</taxon>
        <taxon>Pseudomonadota</taxon>
        <taxon>Gammaproteobacteria</taxon>
        <taxon>Vibrionales</taxon>
        <taxon>Vibrionaceae</taxon>
        <taxon>Photobacterium</taxon>
    </lineage>
</organism>
<dbReference type="EMBL" id="PYNF01000004">
    <property type="protein sequence ID" value="PSU99986.1"/>
    <property type="molecule type" value="Genomic_DNA"/>
</dbReference>
<dbReference type="AlphaFoldDB" id="A0A2T3KK72"/>
<protein>
    <submittedName>
        <fullName evidence="1">Uncharacterized protein</fullName>
    </submittedName>
</protein>
<evidence type="ECO:0000313" key="2">
    <source>
        <dbReference type="Proteomes" id="UP000241426"/>
    </source>
</evidence>